<dbReference type="InterPro" id="IPR000742">
    <property type="entry name" value="EGF"/>
</dbReference>
<dbReference type="PROSITE" id="PS00010">
    <property type="entry name" value="ASX_HYDROXYL"/>
    <property type="match status" value="2"/>
</dbReference>
<feature type="domain" description="EGF-like" evidence="8">
    <location>
        <begin position="136"/>
        <end position="178"/>
    </location>
</feature>
<comment type="caution">
    <text evidence="7">Lacks conserved residue(s) required for the propagation of feature annotation.</text>
</comment>
<feature type="non-terminal residue" evidence="9">
    <location>
        <position position="1"/>
    </location>
</feature>
<gene>
    <name evidence="9" type="ORF">MAR_037713</name>
</gene>
<dbReference type="InterPro" id="IPR001881">
    <property type="entry name" value="EGF-like_Ca-bd_dom"/>
</dbReference>
<sequence length="301" mass="33531">INECDEALHNCTHKCNNFDGGFNCSCPQGYNLNQAAWTCIKNVDECTRECRTNMWGVNCSNECQCTGQGADYCDPVKGCICLPGWIGTTCSDDINECNRIYDVCEDVKKHCENNLGSYVCNCIDGFAENDEGLCKDIDECSNPLTHNCDPEIERCVNTTGGFTCECVNGYTKQDSSCEDIDECTLKTSGCEQMCENKPGSYNCFCYFGYKLNDDRKTCKKVDDPCKQFFNKTCGHYCVILKSQNKTECRCSEGYRLMNNEVSCEESPNVCGENAICNNLEGSFQCKCQSGTRLQNDGITCA</sequence>
<dbReference type="InterPro" id="IPR049883">
    <property type="entry name" value="NOTCH1_EGF-like"/>
</dbReference>
<evidence type="ECO:0000256" key="4">
    <source>
        <dbReference type="ARBA" id="ARBA00022737"/>
    </source>
</evidence>
<keyword evidence="3 7" id="KW-0245">EGF-like domain</keyword>
<accession>A0ABY7FRW5</accession>
<evidence type="ECO:0000259" key="8">
    <source>
        <dbReference type="PROSITE" id="PS50026"/>
    </source>
</evidence>
<comment type="subcellular location">
    <subcellularLocation>
        <location evidence="1">Secreted</location>
    </subcellularLocation>
</comment>
<evidence type="ECO:0000256" key="1">
    <source>
        <dbReference type="ARBA" id="ARBA00004613"/>
    </source>
</evidence>
<feature type="domain" description="EGF-like" evidence="8">
    <location>
        <begin position="259"/>
        <end position="297"/>
    </location>
</feature>
<dbReference type="PANTHER" id="PTHR24040:SF13">
    <property type="entry name" value="FIBROPELLIN-1"/>
    <property type="match status" value="1"/>
</dbReference>
<evidence type="ECO:0000313" key="10">
    <source>
        <dbReference type="Proteomes" id="UP001164746"/>
    </source>
</evidence>
<evidence type="ECO:0000256" key="2">
    <source>
        <dbReference type="ARBA" id="ARBA00022525"/>
    </source>
</evidence>
<dbReference type="InterPro" id="IPR018097">
    <property type="entry name" value="EGF_Ca-bd_CS"/>
</dbReference>
<name>A0ABY7FRW5_MYAAR</name>
<evidence type="ECO:0000256" key="7">
    <source>
        <dbReference type="PROSITE-ProRule" id="PRU00076"/>
    </source>
</evidence>
<dbReference type="SMART" id="SM00179">
    <property type="entry name" value="EGF_CA"/>
    <property type="match status" value="5"/>
</dbReference>
<dbReference type="Gene3D" id="2.10.25.10">
    <property type="entry name" value="Laminin"/>
    <property type="match status" value="6"/>
</dbReference>
<dbReference type="Pfam" id="PF07645">
    <property type="entry name" value="EGF_CA"/>
    <property type="match status" value="4"/>
</dbReference>
<dbReference type="Pfam" id="PF14670">
    <property type="entry name" value="FXa_inhibition"/>
    <property type="match status" value="1"/>
</dbReference>
<keyword evidence="6" id="KW-0325">Glycoprotein</keyword>
<evidence type="ECO:0000256" key="3">
    <source>
        <dbReference type="ARBA" id="ARBA00022536"/>
    </source>
</evidence>
<evidence type="ECO:0000256" key="6">
    <source>
        <dbReference type="ARBA" id="ARBA00023180"/>
    </source>
</evidence>
<dbReference type="Proteomes" id="UP001164746">
    <property type="component" value="Chromosome 13"/>
</dbReference>
<dbReference type="SMART" id="SM00181">
    <property type="entry name" value="EGF"/>
    <property type="match status" value="7"/>
</dbReference>
<keyword evidence="10" id="KW-1185">Reference proteome</keyword>
<proteinExistence type="predicted"/>
<dbReference type="InterPro" id="IPR000152">
    <property type="entry name" value="EGF-type_Asp/Asn_hydroxyl_site"/>
</dbReference>
<dbReference type="PANTHER" id="PTHR24040">
    <property type="entry name" value="LAMININ G-LIKE DOMAIN-CONTAINING PROTEIN"/>
    <property type="match status" value="1"/>
</dbReference>
<protein>
    <submittedName>
        <fullName evidence="9">HMCN1-like protein</fullName>
    </submittedName>
</protein>
<dbReference type="SUPFAM" id="SSF57184">
    <property type="entry name" value="Growth factor receptor domain"/>
    <property type="match status" value="1"/>
</dbReference>
<dbReference type="EMBL" id="CP111024">
    <property type="protein sequence ID" value="WAR24044.1"/>
    <property type="molecule type" value="Genomic_DNA"/>
</dbReference>
<dbReference type="SUPFAM" id="SSF57196">
    <property type="entry name" value="EGF/Laminin"/>
    <property type="match status" value="3"/>
</dbReference>
<dbReference type="PROSITE" id="PS01186">
    <property type="entry name" value="EGF_2"/>
    <property type="match status" value="3"/>
</dbReference>
<dbReference type="InterPro" id="IPR009030">
    <property type="entry name" value="Growth_fac_rcpt_cys_sf"/>
</dbReference>
<evidence type="ECO:0000256" key="5">
    <source>
        <dbReference type="ARBA" id="ARBA00023157"/>
    </source>
</evidence>
<keyword evidence="2" id="KW-0964">Secreted</keyword>
<reference evidence="9" key="1">
    <citation type="submission" date="2022-11" db="EMBL/GenBank/DDBJ databases">
        <title>Centuries of genome instability and evolution in soft-shell clam transmissible cancer (bioRxiv).</title>
        <authorList>
            <person name="Hart S.F.M."/>
            <person name="Yonemitsu M.A."/>
            <person name="Giersch R.M."/>
            <person name="Beal B.F."/>
            <person name="Arriagada G."/>
            <person name="Davis B.W."/>
            <person name="Ostrander E.A."/>
            <person name="Goff S.P."/>
            <person name="Metzger M.J."/>
        </authorList>
    </citation>
    <scope>NUCLEOTIDE SEQUENCE</scope>
    <source>
        <strain evidence="9">MELC-2E11</strain>
        <tissue evidence="9">Siphon/mantle</tissue>
    </source>
</reference>
<organism evidence="9 10">
    <name type="scientific">Mya arenaria</name>
    <name type="common">Soft-shell clam</name>
    <dbReference type="NCBI Taxonomy" id="6604"/>
    <lineage>
        <taxon>Eukaryota</taxon>
        <taxon>Metazoa</taxon>
        <taxon>Spiralia</taxon>
        <taxon>Lophotrochozoa</taxon>
        <taxon>Mollusca</taxon>
        <taxon>Bivalvia</taxon>
        <taxon>Autobranchia</taxon>
        <taxon>Heteroconchia</taxon>
        <taxon>Euheterodonta</taxon>
        <taxon>Imparidentia</taxon>
        <taxon>Neoheterodontei</taxon>
        <taxon>Myida</taxon>
        <taxon>Myoidea</taxon>
        <taxon>Myidae</taxon>
        <taxon>Mya</taxon>
    </lineage>
</organism>
<dbReference type="InterPro" id="IPR051145">
    <property type="entry name" value="GAS-SHBG-PROS"/>
</dbReference>
<dbReference type="PROSITE" id="PS01187">
    <property type="entry name" value="EGF_CA"/>
    <property type="match status" value="1"/>
</dbReference>
<keyword evidence="4" id="KW-0677">Repeat</keyword>
<evidence type="ECO:0000313" key="9">
    <source>
        <dbReference type="EMBL" id="WAR24044.1"/>
    </source>
</evidence>
<dbReference type="PROSITE" id="PS50026">
    <property type="entry name" value="EGF_3"/>
    <property type="match status" value="2"/>
</dbReference>
<feature type="non-terminal residue" evidence="9">
    <location>
        <position position="301"/>
    </location>
</feature>
<keyword evidence="5" id="KW-1015">Disulfide bond</keyword>